<dbReference type="OrthoDB" id="3364175at2759"/>
<dbReference type="EMBL" id="KI894007">
    <property type="protein sequence ID" value="OCF53104.1"/>
    <property type="molecule type" value="Genomic_DNA"/>
</dbReference>
<sequence length="81" mass="9141">MGIDQKVEAAMKDSQGLKETWSENRLELVLLWTAIINRYDILHMTLIPFGYPLDSPALRLPADHPSETIGLIIAHVQLLFA</sequence>
<name>A0A1B9ICE7_9TREE</name>
<dbReference type="Proteomes" id="UP000094020">
    <property type="component" value="Chromosome 1"/>
</dbReference>
<evidence type="ECO:0000313" key="1">
    <source>
        <dbReference type="EMBL" id="OCF53104.1"/>
    </source>
</evidence>
<evidence type="ECO:0000313" key="2">
    <source>
        <dbReference type="EMBL" id="WWC67014.1"/>
    </source>
</evidence>
<gene>
    <name evidence="1" type="ORF">I206_00405</name>
    <name evidence="2" type="ORF">I206_100921</name>
</gene>
<reference evidence="2" key="2">
    <citation type="submission" date="2013-07" db="EMBL/GenBank/DDBJ databases">
        <authorList>
            <consortium name="The Broad Institute Genome Sequencing Platform"/>
            <person name="Cuomo C."/>
            <person name="Litvintseva A."/>
            <person name="Chen Y."/>
            <person name="Heitman J."/>
            <person name="Sun S."/>
            <person name="Springer D."/>
            <person name="Dromer F."/>
            <person name="Young S.K."/>
            <person name="Zeng Q."/>
            <person name="Gargeya S."/>
            <person name="Fitzgerald M."/>
            <person name="Abouelleil A."/>
            <person name="Alvarado L."/>
            <person name="Berlin A.M."/>
            <person name="Chapman S.B."/>
            <person name="Dewar J."/>
            <person name="Goldberg J."/>
            <person name="Griggs A."/>
            <person name="Gujja S."/>
            <person name="Hansen M."/>
            <person name="Howarth C."/>
            <person name="Imamovic A."/>
            <person name="Larimer J."/>
            <person name="McCowan C."/>
            <person name="Murphy C."/>
            <person name="Pearson M."/>
            <person name="Priest M."/>
            <person name="Roberts A."/>
            <person name="Saif S."/>
            <person name="Shea T."/>
            <person name="Sykes S."/>
            <person name="Wortman J."/>
            <person name="Nusbaum C."/>
            <person name="Birren B."/>
        </authorList>
    </citation>
    <scope>NUCLEOTIDE SEQUENCE</scope>
    <source>
        <strain evidence="2">CBS 10737</strain>
    </source>
</reference>
<reference evidence="1" key="1">
    <citation type="submission" date="2013-07" db="EMBL/GenBank/DDBJ databases">
        <title>The Genome Sequence of Cryptococcus pinus CBS10737.</title>
        <authorList>
            <consortium name="The Broad Institute Genome Sequencing Platform"/>
            <person name="Cuomo C."/>
            <person name="Litvintseva A."/>
            <person name="Chen Y."/>
            <person name="Heitman J."/>
            <person name="Sun S."/>
            <person name="Springer D."/>
            <person name="Dromer F."/>
            <person name="Young S.K."/>
            <person name="Zeng Q."/>
            <person name="Gargeya S."/>
            <person name="Fitzgerald M."/>
            <person name="Abouelleil A."/>
            <person name="Alvarado L."/>
            <person name="Berlin A.M."/>
            <person name="Chapman S.B."/>
            <person name="Dewar J."/>
            <person name="Goldberg J."/>
            <person name="Griggs A."/>
            <person name="Gujja S."/>
            <person name="Hansen M."/>
            <person name="Howarth C."/>
            <person name="Imamovic A."/>
            <person name="Larimer J."/>
            <person name="McCowan C."/>
            <person name="Murphy C."/>
            <person name="Pearson M."/>
            <person name="Priest M."/>
            <person name="Roberts A."/>
            <person name="Saif S."/>
            <person name="Shea T."/>
            <person name="Sykes S."/>
            <person name="Wortman J."/>
            <person name="Nusbaum C."/>
            <person name="Birren B."/>
        </authorList>
    </citation>
    <scope>NUCLEOTIDE SEQUENCE [LARGE SCALE GENOMIC DNA]</scope>
    <source>
        <strain evidence="1">CBS 10737</strain>
    </source>
</reference>
<dbReference type="RefSeq" id="XP_019014323.1">
    <property type="nucleotide sequence ID" value="XM_019152185.1"/>
</dbReference>
<keyword evidence="3" id="KW-1185">Reference proteome</keyword>
<reference evidence="2" key="4">
    <citation type="submission" date="2024-02" db="EMBL/GenBank/DDBJ databases">
        <title>Comparative genomics of Cryptococcus and Kwoniella reveals pathogenesis evolution and contrasting modes of karyotype evolution via chromosome fusion or intercentromeric recombination.</title>
        <authorList>
            <person name="Coelho M.A."/>
            <person name="David-Palma M."/>
            <person name="Shea T."/>
            <person name="Bowers K."/>
            <person name="McGinley-Smith S."/>
            <person name="Mohammad A.W."/>
            <person name="Gnirke A."/>
            <person name="Yurkov A.M."/>
            <person name="Nowrousian M."/>
            <person name="Sun S."/>
            <person name="Cuomo C.A."/>
            <person name="Heitman J."/>
        </authorList>
    </citation>
    <scope>NUCLEOTIDE SEQUENCE</scope>
    <source>
        <strain evidence="2">CBS 10737</strain>
    </source>
</reference>
<dbReference type="KEGG" id="kpin:30168774"/>
<dbReference type="EMBL" id="CP144519">
    <property type="protein sequence ID" value="WWC67014.1"/>
    <property type="molecule type" value="Genomic_DNA"/>
</dbReference>
<protein>
    <submittedName>
        <fullName evidence="1">Uncharacterized protein</fullName>
    </submittedName>
</protein>
<dbReference type="AlphaFoldDB" id="A0A1B9ICE7"/>
<proteinExistence type="predicted"/>
<organism evidence="1">
    <name type="scientific">Kwoniella pini CBS 10737</name>
    <dbReference type="NCBI Taxonomy" id="1296096"/>
    <lineage>
        <taxon>Eukaryota</taxon>
        <taxon>Fungi</taxon>
        <taxon>Dikarya</taxon>
        <taxon>Basidiomycota</taxon>
        <taxon>Agaricomycotina</taxon>
        <taxon>Tremellomycetes</taxon>
        <taxon>Tremellales</taxon>
        <taxon>Cryptococcaceae</taxon>
        <taxon>Kwoniella</taxon>
    </lineage>
</organism>
<reference evidence="1" key="3">
    <citation type="submission" date="2016-07" db="EMBL/GenBank/DDBJ databases">
        <title>Evolution of pathogenesis and genome organization in the Tremellales.</title>
        <authorList>
            <person name="Cuomo C."/>
            <person name="Litvintseva A."/>
            <person name="Heitman J."/>
            <person name="Chen Y."/>
            <person name="Sun S."/>
            <person name="Springer D."/>
            <person name="Dromer F."/>
            <person name="Young S."/>
            <person name="Zeng Q."/>
            <person name="Chapman S."/>
            <person name="Gujja S."/>
            <person name="Saif S."/>
            <person name="Birren B."/>
        </authorList>
    </citation>
    <scope>NUCLEOTIDE SEQUENCE</scope>
    <source>
        <strain evidence="1">CBS 10737</strain>
    </source>
</reference>
<accession>A0A1B9ICE7</accession>
<dbReference type="GeneID" id="30168774"/>
<evidence type="ECO:0000313" key="3">
    <source>
        <dbReference type="Proteomes" id="UP000094020"/>
    </source>
</evidence>